<organism evidence="2 3">
    <name type="scientific">Salipaludibacillus aurantiacus</name>
    <dbReference type="NCBI Taxonomy" id="1601833"/>
    <lineage>
        <taxon>Bacteria</taxon>
        <taxon>Bacillati</taxon>
        <taxon>Bacillota</taxon>
        <taxon>Bacilli</taxon>
        <taxon>Bacillales</taxon>
        <taxon>Bacillaceae</taxon>
    </lineage>
</organism>
<proteinExistence type="predicted"/>
<keyword evidence="3" id="KW-1185">Reference proteome</keyword>
<feature type="compositionally biased region" description="Basic and acidic residues" evidence="1">
    <location>
        <begin position="68"/>
        <end position="91"/>
    </location>
</feature>
<evidence type="ECO:0000313" key="3">
    <source>
        <dbReference type="Proteomes" id="UP000198571"/>
    </source>
</evidence>
<feature type="region of interest" description="Disordered" evidence="1">
    <location>
        <begin position="64"/>
        <end position="97"/>
    </location>
</feature>
<sequence>MTEKKRHIEKNLNAELGGMRLYGTTSNVEVEGYEMSGDIENAGQLDKGFKRNKERDGETAYFITDELPDQKNDRGGYVLDHPDDQDTESQRPRHTGK</sequence>
<dbReference type="AlphaFoldDB" id="A0A1H9S6K7"/>
<dbReference type="RefSeq" id="WP_093048672.1">
    <property type="nucleotide sequence ID" value="NZ_FOGT01000004.1"/>
</dbReference>
<dbReference type="Proteomes" id="UP000198571">
    <property type="component" value="Unassembled WGS sequence"/>
</dbReference>
<evidence type="ECO:0000256" key="1">
    <source>
        <dbReference type="SAM" id="MobiDB-lite"/>
    </source>
</evidence>
<reference evidence="3" key="1">
    <citation type="submission" date="2016-10" db="EMBL/GenBank/DDBJ databases">
        <authorList>
            <person name="Varghese N."/>
            <person name="Submissions S."/>
        </authorList>
    </citation>
    <scope>NUCLEOTIDE SEQUENCE [LARGE SCALE GENOMIC DNA]</scope>
    <source>
        <strain evidence="3">S9</strain>
    </source>
</reference>
<evidence type="ECO:0000313" key="2">
    <source>
        <dbReference type="EMBL" id="SER80601.1"/>
    </source>
</evidence>
<accession>A0A1H9S6K7</accession>
<gene>
    <name evidence="2" type="ORF">SAMN05518684_10453</name>
</gene>
<name>A0A1H9S6K7_9BACI</name>
<dbReference type="OrthoDB" id="2704673at2"/>
<protein>
    <submittedName>
        <fullName evidence="2">Uncharacterized protein</fullName>
    </submittedName>
</protein>
<dbReference type="EMBL" id="FOGT01000004">
    <property type="protein sequence ID" value="SER80601.1"/>
    <property type="molecule type" value="Genomic_DNA"/>
</dbReference>